<comment type="caution">
    <text evidence="1">The sequence shown here is derived from an EMBL/GenBank/DDBJ whole genome shotgun (WGS) entry which is preliminary data.</text>
</comment>
<organism evidence="1 2">
    <name type="scientific">Kibdelosporangium lantanae</name>
    <dbReference type="NCBI Taxonomy" id="1497396"/>
    <lineage>
        <taxon>Bacteria</taxon>
        <taxon>Bacillati</taxon>
        <taxon>Actinomycetota</taxon>
        <taxon>Actinomycetes</taxon>
        <taxon>Pseudonocardiales</taxon>
        <taxon>Pseudonocardiaceae</taxon>
        <taxon>Kibdelosporangium</taxon>
    </lineage>
</organism>
<protein>
    <submittedName>
        <fullName evidence="1">DUF6907 domain-containing protein</fullName>
    </submittedName>
</protein>
<dbReference type="InterPro" id="IPR054202">
    <property type="entry name" value="DUF6907"/>
</dbReference>
<gene>
    <name evidence="1" type="ORF">ACFQ1S_02145</name>
</gene>
<dbReference type="EMBL" id="JBHTIS010000062">
    <property type="protein sequence ID" value="MFD1044475.1"/>
    <property type="molecule type" value="Genomic_DNA"/>
</dbReference>
<evidence type="ECO:0000313" key="1">
    <source>
        <dbReference type="EMBL" id="MFD1044475.1"/>
    </source>
</evidence>
<dbReference type="Pfam" id="PF21848">
    <property type="entry name" value="DUF6907"/>
    <property type="match status" value="1"/>
</dbReference>
<dbReference type="Proteomes" id="UP001597045">
    <property type="component" value="Unassembled WGS sequence"/>
</dbReference>
<accession>A0ABW3M1A7</accession>
<name>A0ABW3M1A7_9PSEU</name>
<proteinExistence type="predicted"/>
<reference evidence="2" key="1">
    <citation type="journal article" date="2019" name="Int. J. Syst. Evol. Microbiol.">
        <title>The Global Catalogue of Microorganisms (GCM) 10K type strain sequencing project: providing services to taxonomists for standard genome sequencing and annotation.</title>
        <authorList>
            <consortium name="The Broad Institute Genomics Platform"/>
            <consortium name="The Broad Institute Genome Sequencing Center for Infectious Disease"/>
            <person name="Wu L."/>
            <person name="Ma J."/>
        </authorList>
    </citation>
    <scope>NUCLEOTIDE SEQUENCE [LARGE SCALE GENOMIC DNA]</scope>
    <source>
        <strain evidence="2">JCM 31486</strain>
    </source>
</reference>
<evidence type="ECO:0000313" key="2">
    <source>
        <dbReference type="Proteomes" id="UP001597045"/>
    </source>
</evidence>
<keyword evidence="2" id="KW-1185">Reference proteome</keyword>
<sequence>MTPTPLVDEGRPSWPTEPCPTWCAAKTTHRKDDLLDDRYHFSSWKRIVELPTLPPVTIGNPPTRHRRELIVYVEQHVSEDTPRVIITDAHTEDKERRLDVNEATGLAVALLRGVSIITGDFELVDKIKRAWTPND</sequence>